<keyword evidence="1" id="KW-0732">Signal</keyword>
<sequence>MRLRLQLGLFAILLATLVSATGTSATLLYSGGEDVDFICNGGGSCTVSTTTYTFRPAWARSAYEVYGSISDPAANRFATSPFSANPTIWVHAQYCNVYSSMCNTTTAANAQMLRVMDSNGNPTLIVRGTGTAGQVKVSSRTSSGTFTDLVTCSSAVNTALTQIDLYVNYGTSGEIRLYNNSQQVCSYTGDVTNGDGATTLNQIEFSSVSNVQGGTSNGRGEWSEVIVATTDTRAMSRFTANTLANGNTVGFSGTNVCSAIWNAIANNDANYGYSGTANTTHECTIKGTIPAGSYNVLALVMSARALVGTSGPQHFDFVTRTGGTDYTSADFAALPSFSNISNYIQTVNPATSAPWTVSDFSAVGFNVGEETKP</sequence>
<accession>A0ABV2HKJ0</accession>
<organism evidence="2 3">
    <name type="scientific">Mesorhizobium shonense</name>
    <dbReference type="NCBI Taxonomy" id="1209948"/>
    <lineage>
        <taxon>Bacteria</taxon>
        <taxon>Pseudomonadati</taxon>
        <taxon>Pseudomonadota</taxon>
        <taxon>Alphaproteobacteria</taxon>
        <taxon>Hyphomicrobiales</taxon>
        <taxon>Phyllobacteriaceae</taxon>
        <taxon>Mesorhizobium</taxon>
    </lineage>
</organism>
<dbReference type="Proteomes" id="UP001549036">
    <property type="component" value="Unassembled WGS sequence"/>
</dbReference>
<proteinExistence type="predicted"/>
<gene>
    <name evidence="2" type="ORF">ABID26_000466</name>
</gene>
<dbReference type="RefSeq" id="WP_292301518.1">
    <property type="nucleotide sequence ID" value="NZ_JBEPLM010000001.1"/>
</dbReference>
<evidence type="ECO:0000313" key="2">
    <source>
        <dbReference type="EMBL" id="MET3591087.1"/>
    </source>
</evidence>
<keyword evidence="3" id="KW-1185">Reference proteome</keyword>
<comment type="caution">
    <text evidence="2">The sequence shown here is derived from an EMBL/GenBank/DDBJ whole genome shotgun (WGS) entry which is preliminary data.</text>
</comment>
<reference evidence="2 3" key="1">
    <citation type="submission" date="2024-06" db="EMBL/GenBank/DDBJ databases">
        <title>Genomic Encyclopedia of Type Strains, Phase IV (KMG-IV): sequencing the most valuable type-strain genomes for metagenomic binning, comparative biology and taxonomic classification.</title>
        <authorList>
            <person name="Goeker M."/>
        </authorList>
    </citation>
    <scope>NUCLEOTIDE SEQUENCE [LARGE SCALE GENOMIC DNA]</scope>
    <source>
        <strain evidence="2 3">DSM 29846</strain>
    </source>
</reference>
<name>A0ABV2HKJ0_9HYPH</name>
<feature type="signal peptide" evidence="1">
    <location>
        <begin position="1"/>
        <end position="20"/>
    </location>
</feature>
<evidence type="ECO:0000313" key="3">
    <source>
        <dbReference type="Proteomes" id="UP001549036"/>
    </source>
</evidence>
<protein>
    <submittedName>
        <fullName evidence="2">Uncharacterized protein</fullName>
    </submittedName>
</protein>
<evidence type="ECO:0000256" key="1">
    <source>
        <dbReference type="SAM" id="SignalP"/>
    </source>
</evidence>
<dbReference type="EMBL" id="JBEPLM010000001">
    <property type="protein sequence ID" value="MET3591087.1"/>
    <property type="molecule type" value="Genomic_DNA"/>
</dbReference>
<feature type="chain" id="PRO_5046751069" evidence="1">
    <location>
        <begin position="21"/>
        <end position="373"/>
    </location>
</feature>